<accession>A0ABQ3W5G2</accession>
<dbReference type="InterPro" id="IPR050259">
    <property type="entry name" value="SDR"/>
</dbReference>
<protein>
    <submittedName>
        <fullName evidence="2">3-oxoacyl-ACP reductase</fullName>
    </submittedName>
</protein>
<evidence type="ECO:0000313" key="2">
    <source>
        <dbReference type="EMBL" id="GHW00792.1"/>
    </source>
</evidence>
<dbReference type="PRINTS" id="PR00081">
    <property type="entry name" value="GDHRDH"/>
</dbReference>
<name>A0ABQ3W5G2_9LACO</name>
<dbReference type="PANTHER" id="PTHR42879">
    <property type="entry name" value="3-OXOACYL-(ACYL-CARRIER-PROTEIN) REDUCTASE"/>
    <property type="match status" value="1"/>
</dbReference>
<dbReference type="PROSITE" id="PS00061">
    <property type="entry name" value="ADH_SHORT"/>
    <property type="match status" value="1"/>
</dbReference>
<organism evidence="2 3">
    <name type="scientific">Lactobacillus nasalidis</name>
    <dbReference type="NCBI Taxonomy" id="2797258"/>
    <lineage>
        <taxon>Bacteria</taxon>
        <taxon>Bacillati</taxon>
        <taxon>Bacillota</taxon>
        <taxon>Bacilli</taxon>
        <taxon>Lactobacillales</taxon>
        <taxon>Lactobacillaceae</taxon>
        <taxon>Lactobacillus</taxon>
    </lineage>
</organism>
<dbReference type="CDD" id="cd05233">
    <property type="entry name" value="SDR_c"/>
    <property type="match status" value="1"/>
</dbReference>
<dbReference type="Gene3D" id="3.40.50.720">
    <property type="entry name" value="NAD(P)-binding Rossmann-like Domain"/>
    <property type="match status" value="1"/>
</dbReference>
<dbReference type="NCBIfam" id="NF047420">
    <property type="entry name" value="EF_P_mod_YmfI"/>
    <property type="match status" value="1"/>
</dbReference>
<dbReference type="InterPro" id="IPR020904">
    <property type="entry name" value="Sc_DH/Rdtase_CS"/>
</dbReference>
<dbReference type="Proteomes" id="UP000616547">
    <property type="component" value="Unassembled WGS sequence"/>
</dbReference>
<dbReference type="RefSeq" id="WP_201332042.1">
    <property type="nucleotide sequence ID" value="NZ_BOCG01000124.1"/>
</dbReference>
<dbReference type="PANTHER" id="PTHR42879:SF2">
    <property type="entry name" value="3-OXOACYL-[ACYL-CARRIER-PROTEIN] REDUCTASE FABG"/>
    <property type="match status" value="1"/>
</dbReference>
<dbReference type="Pfam" id="PF00106">
    <property type="entry name" value="adh_short"/>
    <property type="match status" value="1"/>
</dbReference>
<evidence type="ECO:0000256" key="1">
    <source>
        <dbReference type="ARBA" id="ARBA00006484"/>
    </source>
</evidence>
<comment type="caution">
    <text evidence="2">The sequence shown here is derived from an EMBL/GenBank/DDBJ whole genome shotgun (WGS) entry which is preliminary data.</text>
</comment>
<dbReference type="InterPro" id="IPR036291">
    <property type="entry name" value="NAD(P)-bd_dom_sf"/>
</dbReference>
<comment type="similarity">
    <text evidence="1">Belongs to the short-chain dehydrogenases/reductases (SDR) family.</text>
</comment>
<keyword evidence="3" id="KW-1185">Reference proteome</keyword>
<gene>
    <name evidence="2" type="primary">fabG_2</name>
    <name evidence="2" type="ORF">lacNasYZ03_04790</name>
</gene>
<evidence type="ECO:0000313" key="3">
    <source>
        <dbReference type="Proteomes" id="UP000616547"/>
    </source>
</evidence>
<dbReference type="EMBL" id="BOCI01000131">
    <property type="protein sequence ID" value="GHW00792.1"/>
    <property type="molecule type" value="Genomic_DNA"/>
</dbReference>
<dbReference type="InterPro" id="IPR002347">
    <property type="entry name" value="SDR_fam"/>
</dbReference>
<proteinExistence type="inferred from homology"/>
<sequence length="242" mass="26394">MKRALIFGATGGIGQAIASRLADSGWSLYLHCNSNWEEASSLADQLSQQHPLQDFMPIKLNFLASDEQLQSFAAGLLPVNAVVFAQGITDYDFLGSQSSQTIERIIKVNLENPIKLTKLLEGQLLKQEHSRIVYLGSVYGGQGSAMEAVYSATKGGISRFAQAYAREVAASRFTVNVVAPGAVNTPMNAMFSEETLRELSEEIPAGHLAKPREIAYWVDCLLNPESDYLTGQTIYVSGGWLE</sequence>
<dbReference type="SUPFAM" id="SSF51735">
    <property type="entry name" value="NAD(P)-binding Rossmann-fold domains"/>
    <property type="match status" value="1"/>
</dbReference>
<reference evidence="3" key="1">
    <citation type="submission" date="2021-01" db="EMBL/GenBank/DDBJ databases">
        <title>Draft genome sequence of Nasalis larvatus strain YZ03.</title>
        <authorList>
            <person name="Suzuki-Hashido N."/>
            <person name="Tsuchida S."/>
            <person name="Hayakawa T."/>
        </authorList>
    </citation>
    <scope>NUCLEOTIDE SEQUENCE [LARGE SCALE GENOMIC DNA]</scope>
    <source>
        <strain evidence="3">YZ03</strain>
    </source>
</reference>